<evidence type="ECO:0000256" key="1">
    <source>
        <dbReference type="SAM" id="SignalP"/>
    </source>
</evidence>
<name>A0AAV5WCK7_9BILA</name>
<dbReference type="SUPFAM" id="SSF141739">
    <property type="entry name" value="MFPT repeat-like"/>
    <property type="match status" value="1"/>
</dbReference>
<feature type="non-terminal residue" evidence="2">
    <location>
        <position position="1"/>
    </location>
</feature>
<reference evidence="2" key="1">
    <citation type="submission" date="2023-10" db="EMBL/GenBank/DDBJ databases">
        <title>Genome assembly of Pristionchus species.</title>
        <authorList>
            <person name="Yoshida K."/>
            <person name="Sommer R.J."/>
        </authorList>
    </citation>
    <scope>NUCLEOTIDE SEQUENCE</scope>
    <source>
        <strain evidence="2">RS5133</strain>
    </source>
</reference>
<dbReference type="EMBL" id="BTSY01000005">
    <property type="protein sequence ID" value="GMT28757.1"/>
    <property type="molecule type" value="Genomic_DNA"/>
</dbReference>
<sequence>SCLVDSLPEMVFIRLLLLSSLLFLLVQSLDSSQQLLNSIDLSQDSNDTIIEGSGVEGSGLSTMSLNDDYLPSTLTIDKSTVAPIDVGSPRNRFLSAVEKRGTDTTSHKLGNLPIDFMGKMDLRSTSSIPSSSLLAMGRPLKKGAGRTQHEYVVLLLQSSSRRWGRLYLDSSRTPQAEFVDNNRVVDARSSNLPFRSILLPSNAASTYNVDVEWVQARLVDPLSIVVQVDTRKAYPKITSGVFINGDFEYLGEADIENRIFTYVDNGHMSVVEGPRFDQSVFVMTKSTCSCSCKSSGNSIFANIKDFFG</sequence>
<dbReference type="InterPro" id="IPR021010">
    <property type="entry name" value="Cytosolic_motility_protein"/>
</dbReference>
<dbReference type="AlphaFoldDB" id="A0AAV5WCK7"/>
<gene>
    <name evidence="2" type="ORF">PFISCL1PPCAC_20054</name>
</gene>
<dbReference type="Pfam" id="PF12150">
    <property type="entry name" value="MFP2b"/>
    <property type="match status" value="1"/>
</dbReference>
<accession>A0AAV5WCK7</accession>
<dbReference type="Proteomes" id="UP001432322">
    <property type="component" value="Unassembled WGS sequence"/>
</dbReference>
<feature type="signal peptide" evidence="1">
    <location>
        <begin position="1"/>
        <end position="28"/>
    </location>
</feature>
<organism evidence="2 3">
    <name type="scientific">Pristionchus fissidentatus</name>
    <dbReference type="NCBI Taxonomy" id="1538716"/>
    <lineage>
        <taxon>Eukaryota</taxon>
        <taxon>Metazoa</taxon>
        <taxon>Ecdysozoa</taxon>
        <taxon>Nematoda</taxon>
        <taxon>Chromadorea</taxon>
        <taxon>Rhabditida</taxon>
        <taxon>Rhabditina</taxon>
        <taxon>Diplogasteromorpha</taxon>
        <taxon>Diplogasteroidea</taxon>
        <taxon>Neodiplogasteridae</taxon>
        <taxon>Pristionchus</taxon>
    </lineage>
</organism>
<evidence type="ECO:0000313" key="3">
    <source>
        <dbReference type="Proteomes" id="UP001432322"/>
    </source>
</evidence>
<comment type="caution">
    <text evidence="2">The sequence shown here is derived from an EMBL/GenBank/DDBJ whole genome shotgun (WGS) entry which is preliminary data.</text>
</comment>
<keyword evidence="3" id="KW-1185">Reference proteome</keyword>
<protein>
    <submittedName>
        <fullName evidence="2">Uncharacterized protein</fullName>
    </submittedName>
</protein>
<evidence type="ECO:0000313" key="2">
    <source>
        <dbReference type="EMBL" id="GMT28757.1"/>
    </source>
</evidence>
<feature type="chain" id="PRO_5043484484" evidence="1">
    <location>
        <begin position="29"/>
        <end position="308"/>
    </location>
</feature>
<keyword evidence="1" id="KW-0732">Signal</keyword>
<proteinExistence type="predicted"/>